<dbReference type="Gene3D" id="3.30.420.40">
    <property type="match status" value="2"/>
</dbReference>
<organism evidence="2 3">
    <name type="scientific">Candidatus Daviesbacteria bacterium RIFCSPLOWO2_02_FULL_38_15</name>
    <dbReference type="NCBI Taxonomy" id="1797794"/>
    <lineage>
        <taxon>Bacteria</taxon>
        <taxon>Candidatus Daviesiibacteriota</taxon>
    </lineage>
</organism>
<dbReference type="PANTHER" id="PTHR18964:SF149">
    <property type="entry name" value="BIFUNCTIONAL UDP-N-ACETYLGLUCOSAMINE 2-EPIMERASE_N-ACETYLMANNOSAMINE KINASE"/>
    <property type="match status" value="1"/>
</dbReference>
<evidence type="ECO:0000313" key="3">
    <source>
        <dbReference type="Proteomes" id="UP000177057"/>
    </source>
</evidence>
<dbReference type="SUPFAM" id="SSF53067">
    <property type="entry name" value="Actin-like ATPase domain"/>
    <property type="match status" value="1"/>
</dbReference>
<sequence length="291" mass="31190">MLGKRRVIKFGKSGNVILRMYLVFDIGGTKTRIGISSDGQALIETKIVPTPADFETGIQTIKQVADDLSHGQTIKKITGGIAGPLNQDKSMLIKSPHISSWIGKPLKERLENIFNATTFLENDAILAGLGEACFGVGKNYKIVAYLTISTGVGGAKIVEGKVDQNTQGFEPGHQIIKPDGIPCKCGGIGHLETLVGGSYIQQRYGLKAEEITDPAVWDEIVKFLAIGLHNTIVHWSPEVVILGGSVSQSIPLDKLLEDLTVLSTIFPRLPKVSKGSLGDQAGLLGALKLLR</sequence>
<comment type="caution">
    <text evidence="2">The sequence shown here is derived from an EMBL/GenBank/DDBJ whole genome shotgun (WGS) entry which is preliminary data.</text>
</comment>
<accession>A0A1F5N1U8</accession>
<dbReference type="PANTHER" id="PTHR18964">
    <property type="entry name" value="ROK (REPRESSOR, ORF, KINASE) FAMILY"/>
    <property type="match status" value="1"/>
</dbReference>
<evidence type="ECO:0000313" key="2">
    <source>
        <dbReference type="EMBL" id="OGE71595.1"/>
    </source>
</evidence>
<dbReference type="Proteomes" id="UP000177057">
    <property type="component" value="Unassembled WGS sequence"/>
</dbReference>
<dbReference type="AlphaFoldDB" id="A0A1F5N1U8"/>
<evidence type="ECO:0008006" key="4">
    <source>
        <dbReference type="Google" id="ProtNLM"/>
    </source>
</evidence>
<name>A0A1F5N1U8_9BACT</name>
<evidence type="ECO:0000256" key="1">
    <source>
        <dbReference type="ARBA" id="ARBA00006479"/>
    </source>
</evidence>
<proteinExistence type="inferred from homology"/>
<dbReference type="InterPro" id="IPR043129">
    <property type="entry name" value="ATPase_NBD"/>
</dbReference>
<dbReference type="STRING" id="1797794.A3H40_03960"/>
<reference evidence="2 3" key="1">
    <citation type="journal article" date="2016" name="Nat. Commun.">
        <title>Thousands of microbial genomes shed light on interconnected biogeochemical processes in an aquifer system.</title>
        <authorList>
            <person name="Anantharaman K."/>
            <person name="Brown C.T."/>
            <person name="Hug L.A."/>
            <person name="Sharon I."/>
            <person name="Castelle C.J."/>
            <person name="Probst A.J."/>
            <person name="Thomas B.C."/>
            <person name="Singh A."/>
            <person name="Wilkins M.J."/>
            <person name="Karaoz U."/>
            <person name="Brodie E.L."/>
            <person name="Williams K.H."/>
            <person name="Hubbard S.S."/>
            <person name="Banfield J.F."/>
        </authorList>
    </citation>
    <scope>NUCLEOTIDE SEQUENCE [LARGE SCALE GENOMIC DNA]</scope>
</reference>
<protein>
    <recommendedName>
        <fullName evidence="4">ROK family protein</fullName>
    </recommendedName>
</protein>
<dbReference type="Pfam" id="PF00480">
    <property type="entry name" value="ROK"/>
    <property type="match status" value="1"/>
</dbReference>
<dbReference type="EMBL" id="MFDV01000016">
    <property type="protein sequence ID" value="OGE71595.1"/>
    <property type="molecule type" value="Genomic_DNA"/>
</dbReference>
<gene>
    <name evidence="2" type="ORF">A3H40_03960</name>
</gene>
<dbReference type="InterPro" id="IPR000600">
    <property type="entry name" value="ROK"/>
</dbReference>
<comment type="similarity">
    <text evidence="1">Belongs to the ROK (NagC/XylR) family.</text>
</comment>